<dbReference type="SUPFAM" id="SSF63748">
    <property type="entry name" value="Tudor/PWWP/MBT"/>
    <property type="match status" value="1"/>
</dbReference>
<dbReference type="AlphaFoldDB" id="A0AAN9YXF7"/>
<dbReference type="GO" id="GO:0007283">
    <property type="term" value="P:spermatogenesis"/>
    <property type="evidence" value="ECO:0007669"/>
    <property type="project" value="UniProtKB-KW"/>
</dbReference>
<comment type="caution">
    <text evidence="7">The sequence shown here is derived from an EMBL/GenBank/DDBJ whole genome shotgun (WGS) entry which is preliminary data.</text>
</comment>
<evidence type="ECO:0000313" key="8">
    <source>
        <dbReference type="Proteomes" id="UP001378592"/>
    </source>
</evidence>
<proteinExistence type="predicted"/>
<dbReference type="Pfam" id="PF00567">
    <property type="entry name" value="TUDOR"/>
    <property type="match status" value="1"/>
</dbReference>
<dbReference type="PANTHER" id="PTHR22948:SF76">
    <property type="entry name" value="FI20010P1-RELATED"/>
    <property type="match status" value="1"/>
</dbReference>
<dbReference type="Pfam" id="PF12872">
    <property type="entry name" value="OST-HTH"/>
    <property type="match status" value="2"/>
</dbReference>
<dbReference type="GO" id="GO:0030154">
    <property type="term" value="P:cell differentiation"/>
    <property type="evidence" value="ECO:0007669"/>
    <property type="project" value="UniProtKB-ARBA"/>
</dbReference>
<dbReference type="PROSITE" id="PS50304">
    <property type="entry name" value="TUDOR"/>
    <property type="match status" value="1"/>
</dbReference>
<dbReference type="Gene3D" id="2.30.30.140">
    <property type="match status" value="1"/>
</dbReference>
<dbReference type="InterPro" id="IPR050621">
    <property type="entry name" value="Tudor_domain_containing"/>
</dbReference>
<keyword evidence="4" id="KW-0221">Differentiation</keyword>
<dbReference type="Proteomes" id="UP001378592">
    <property type="component" value="Unassembled WGS sequence"/>
</dbReference>
<dbReference type="EMBL" id="JAZDUA010000400">
    <property type="protein sequence ID" value="KAK7793147.1"/>
    <property type="molecule type" value="Genomic_DNA"/>
</dbReference>
<evidence type="ECO:0000256" key="3">
    <source>
        <dbReference type="ARBA" id="ARBA00022737"/>
    </source>
</evidence>
<name>A0AAN9YXF7_9ORTH</name>
<evidence type="ECO:0000256" key="4">
    <source>
        <dbReference type="ARBA" id="ARBA00022871"/>
    </source>
</evidence>
<feature type="domain" description="HTH OST-type" evidence="6">
    <location>
        <begin position="36"/>
        <end position="109"/>
    </location>
</feature>
<evidence type="ECO:0000313" key="7">
    <source>
        <dbReference type="EMBL" id="KAK7793147.1"/>
    </source>
</evidence>
<keyword evidence="2" id="KW-0963">Cytoplasm</keyword>
<evidence type="ECO:0000256" key="1">
    <source>
        <dbReference type="ARBA" id="ARBA00004496"/>
    </source>
</evidence>
<evidence type="ECO:0000259" key="6">
    <source>
        <dbReference type="PROSITE" id="PS51644"/>
    </source>
</evidence>
<evidence type="ECO:0008006" key="9">
    <source>
        <dbReference type="Google" id="ProtNLM"/>
    </source>
</evidence>
<dbReference type="InterPro" id="IPR025605">
    <property type="entry name" value="OST-HTH/LOTUS_dom"/>
</dbReference>
<sequence>MAKGLHDLLSNRHKFASQNENLQRKIQERTSVPSKDLKELEVNVKSVLIAAGKSLRVSELEEEYKVFFRSGIPFRDFGTFSTLELLKRIPEACEISNESSNDPLVTVKSSRKSAHIINLVKKNKTKPKTLPVKSVPQKDVFVPFTVQDEIRHILYLKRRVGKEEIMKLLWEKFDLNYLNLKGSIDELIRSLPHLLINDGAFVRSAHQIKKEEVELPEELCIEGAHLCPSFRLGYRESQISQNLCALLADKKQIYVIDIPRLYLKKFGKELKWQQFGFADLWRFLLLLPGDFFMFQSDSGYVVTENAVPGTVDCRQFQEQHLCGDVVYEEILEKIRKLVLHVNTGLNSKHLMSAYETLYFEKLLIRTNFNQFLSELHNKLIFKIKEIGNSCVLFPCNMYDIFRLKEKKPEKLEKVHLPIDVLKPGDSLKSVSFAKVINANNQQFCAAFVSFVESPNNFYIRVAGMSEGEMELDEEFRVLTGDMSKLYSLCSEEYDIPVSEFKVKMVCAACVKGEWQRVVILDVLDNTRMLVKSVDYGTYHKVTMNSLKYLPRRFSNLPRLAYPATLFNIKPMGSEWDYEAILTFRKLTVGNNMDPKPLSAIIIHRSEEGVLQVVLSDEHQDKVIHLGDELVDWGYASFRFEDEIFGAMYC</sequence>
<accession>A0AAN9YXF7</accession>
<keyword evidence="3" id="KW-0677">Repeat</keyword>
<keyword evidence="8" id="KW-1185">Reference proteome</keyword>
<feature type="domain" description="Tudor" evidence="5">
    <location>
        <begin position="499"/>
        <end position="556"/>
    </location>
</feature>
<organism evidence="7 8">
    <name type="scientific">Gryllus longicercus</name>
    <dbReference type="NCBI Taxonomy" id="2509291"/>
    <lineage>
        <taxon>Eukaryota</taxon>
        <taxon>Metazoa</taxon>
        <taxon>Ecdysozoa</taxon>
        <taxon>Arthropoda</taxon>
        <taxon>Hexapoda</taxon>
        <taxon>Insecta</taxon>
        <taxon>Pterygota</taxon>
        <taxon>Neoptera</taxon>
        <taxon>Polyneoptera</taxon>
        <taxon>Orthoptera</taxon>
        <taxon>Ensifera</taxon>
        <taxon>Gryllidea</taxon>
        <taxon>Grylloidea</taxon>
        <taxon>Gryllidae</taxon>
        <taxon>Gryllinae</taxon>
        <taxon>Gryllus</taxon>
    </lineage>
</organism>
<dbReference type="Gene3D" id="3.30.420.610">
    <property type="entry name" value="LOTUS domain-like"/>
    <property type="match status" value="2"/>
</dbReference>
<reference evidence="7 8" key="1">
    <citation type="submission" date="2024-03" db="EMBL/GenBank/DDBJ databases">
        <title>The genome assembly and annotation of the cricket Gryllus longicercus Weissman &amp; Gray.</title>
        <authorList>
            <person name="Szrajer S."/>
            <person name="Gray D."/>
            <person name="Ylla G."/>
        </authorList>
    </citation>
    <scope>NUCLEOTIDE SEQUENCE [LARGE SCALE GENOMIC DNA]</scope>
    <source>
        <strain evidence="7">DAG 2021-001</strain>
        <tissue evidence="7">Whole body minus gut</tissue>
    </source>
</reference>
<keyword evidence="4" id="KW-0744">Spermatogenesis</keyword>
<dbReference type="GO" id="GO:0005737">
    <property type="term" value="C:cytoplasm"/>
    <property type="evidence" value="ECO:0007669"/>
    <property type="project" value="UniProtKB-SubCell"/>
</dbReference>
<protein>
    <recommendedName>
        <fullName evidence="9">Tudor domain-containing protein</fullName>
    </recommendedName>
</protein>
<comment type="subcellular location">
    <subcellularLocation>
        <location evidence="1">Cytoplasm</location>
    </subcellularLocation>
</comment>
<dbReference type="PANTHER" id="PTHR22948">
    <property type="entry name" value="TUDOR DOMAIN CONTAINING PROTEIN"/>
    <property type="match status" value="1"/>
</dbReference>
<dbReference type="Gene3D" id="2.40.50.90">
    <property type="match status" value="1"/>
</dbReference>
<gene>
    <name evidence="7" type="ORF">R5R35_011022</name>
</gene>
<dbReference type="InterPro" id="IPR041966">
    <property type="entry name" value="LOTUS-like"/>
</dbReference>
<dbReference type="SMART" id="SM00333">
    <property type="entry name" value="TUDOR"/>
    <property type="match status" value="1"/>
</dbReference>
<dbReference type="PROSITE" id="PS51644">
    <property type="entry name" value="HTH_OST"/>
    <property type="match status" value="1"/>
</dbReference>
<dbReference type="InterPro" id="IPR002999">
    <property type="entry name" value="Tudor"/>
</dbReference>
<dbReference type="InterPro" id="IPR035437">
    <property type="entry name" value="SNase_OB-fold_sf"/>
</dbReference>
<evidence type="ECO:0000259" key="5">
    <source>
        <dbReference type="PROSITE" id="PS50304"/>
    </source>
</evidence>
<evidence type="ECO:0000256" key="2">
    <source>
        <dbReference type="ARBA" id="ARBA00022490"/>
    </source>
</evidence>